<dbReference type="GO" id="GO:0004371">
    <property type="term" value="F:glycerone kinase activity"/>
    <property type="evidence" value="ECO:0007669"/>
    <property type="project" value="UniProtKB-EC"/>
</dbReference>
<proteinExistence type="predicted"/>
<evidence type="ECO:0000256" key="2">
    <source>
        <dbReference type="ARBA" id="ARBA00022741"/>
    </source>
</evidence>
<name>A0A1W0A219_9STRA</name>
<reference evidence="9 10" key="1">
    <citation type="journal article" date="2014" name="Genome Biol. Evol.">
        <title>The secreted proteins of Achlya hypogyna and Thraustotheca clavata identify the ancestral oomycete secretome and reveal gene acquisitions by horizontal gene transfer.</title>
        <authorList>
            <person name="Misner I."/>
            <person name="Blouin N."/>
            <person name="Leonard G."/>
            <person name="Richards T.A."/>
            <person name="Lane C.E."/>
        </authorList>
    </citation>
    <scope>NUCLEOTIDE SEQUENCE [LARGE SCALE GENOMIC DNA]</scope>
    <source>
        <strain evidence="9 10">ATCC 34112</strain>
    </source>
</reference>
<dbReference type="Gene3D" id="3.40.50.10440">
    <property type="entry name" value="Dihydroxyacetone kinase, domain 1"/>
    <property type="match status" value="1"/>
</dbReference>
<evidence type="ECO:0000313" key="9">
    <source>
        <dbReference type="EMBL" id="OQS04323.1"/>
    </source>
</evidence>
<dbReference type="Gene3D" id="1.25.40.340">
    <property type="match status" value="1"/>
</dbReference>
<keyword evidence="1" id="KW-0808">Transferase</keyword>
<dbReference type="SUPFAM" id="SSF101473">
    <property type="entry name" value="DhaL-like"/>
    <property type="match status" value="1"/>
</dbReference>
<dbReference type="FunFam" id="1.25.40.340:FF:000001">
    <property type="entry name" value="Dihydroxyacetone kinase 1"/>
    <property type="match status" value="1"/>
</dbReference>
<dbReference type="STRING" id="74557.A0A1W0A219"/>
<dbReference type="Pfam" id="PF02733">
    <property type="entry name" value="Dak1"/>
    <property type="match status" value="1"/>
</dbReference>
<feature type="domain" description="DhaK" evidence="8">
    <location>
        <begin position="9"/>
        <end position="331"/>
    </location>
</feature>
<dbReference type="InterPro" id="IPR004006">
    <property type="entry name" value="DhaK_dom"/>
</dbReference>
<dbReference type="InterPro" id="IPR036117">
    <property type="entry name" value="DhaL_dom_sf"/>
</dbReference>
<dbReference type="PANTHER" id="PTHR28629">
    <property type="entry name" value="TRIOKINASE/FMN CYCLASE"/>
    <property type="match status" value="1"/>
</dbReference>
<dbReference type="FunFam" id="3.40.50.10440:FF:000001">
    <property type="entry name" value="Dihydroxyacetone kinase, DhaK subunit"/>
    <property type="match status" value="1"/>
</dbReference>
<evidence type="ECO:0000256" key="3">
    <source>
        <dbReference type="ARBA" id="ARBA00022777"/>
    </source>
</evidence>
<dbReference type="GO" id="GO:0019563">
    <property type="term" value="P:glycerol catabolic process"/>
    <property type="evidence" value="ECO:0007669"/>
    <property type="project" value="TreeGrafter"/>
</dbReference>
<accession>A0A1W0A219</accession>
<dbReference type="AlphaFoldDB" id="A0A1W0A219"/>
<dbReference type="PANTHER" id="PTHR28629:SF4">
    <property type="entry name" value="TRIOKINASE_FMN CYCLASE"/>
    <property type="match status" value="1"/>
</dbReference>
<evidence type="ECO:0000256" key="5">
    <source>
        <dbReference type="ARBA" id="ARBA00047974"/>
    </source>
</evidence>
<dbReference type="GO" id="GO:0005829">
    <property type="term" value="C:cytosol"/>
    <property type="evidence" value="ECO:0007669"/>
    <property type="project" value="TreeGrafter"/>
</dbReference>
<evidence type="ECO:0000256" key="4">
    <source>
        <dbReference type="ARBA" id="ARBA00022840"/>
    </source>
</evidence>
<evidence type="ECO:0000259" key="7">
    <source>
        <dbReference type="PROSITE" id="PS51480"/>
    </source>
</evidence>
<sequence>MSAFQMLNEPSHAVEEMLDGLVASSPQLTLVAQHKIVLHRNFKHLQAKQVTLLSGGGSGHEPAHAGYIGDGMLTGVICGDVFASPTTKQVLEAIRLVAGPHGCLLIVKNYTGDRLNFGLAIEKAKSEGLKVDMVVIGDDCAIRGSKAGSRGIAGTVFVHKFAGAMAAKGHCLESIRDLVRSLAIGSMGVAWKSCTLPGHTANQRIKANEMELGLGIHGEPGLQIVEQSSSKVTTTKLLDIIFSQHNILENDSIAILVNNLGSTTTMELNVIANDVVEYCNVRKANVYGLYVGAFMTALDMSGFSLSVWKLSSGDMVLNSSMLDYPVSAPSWPFVPRHDLSDLPKVIAVPEPLIPPPMIENGVSAISDILSKGIKAAAESIVVAEPQLTDWDAKVGDGDCGETLKAGAEAILNALDTFPLDIPSKTAHAIAETIANSIGGTSGVLYTIFFTAAGSALYADDHGHKVEEVLAESWRNAFSAGISAIQKYGGASEGSRTMMDALLPALRASQEEGDVWTNIVSAARNGAELTKNILPKDAFGRSSYVGEEFSKGIPDPGAMAVSIWLAAIQQAFA</sequence>
<dbReference type="InterPro" id="IPR004007">
    <property type="entry name" value="DhaL_dom"/>
</dbReference>
<keyword evidence="10" id="KW-1185">Reference proteome</keyword>
<dbReference type="SMART" id="SM01120">
    <property type="entry name" value="Dak2"/>
    <property type="match status" value="1"/>
</dbReference>
<protein>
    <submittedName>
        <fullName evidence="9">Dihydroxyacetone kinase</fullName>
    </submittedName>
</protein>
<comment type="catalytic activity">
    <reaction evidence="5">
        <text>D-glyceraldehyde + ATP = D-glyceraldehyde 3-phosphate + ADP + H(+)</text>
        <dbReference type="Rhea" id="RHEA:13941"/>
        <dbReference type="ChEBI" id="CHEBI:15378"/>
        <dbReference type="ChEBI" id="CHEBI:17378"/>
        <dbReference type="ChEBI" id="CHEBI:30616"/>
        <dbReference type="ChEBI" id="CHEBI:59776"/>
        <dbReference type="ChEBI" id="CHEBI:456216"/>
        <dbReference type="EC" id="2.7.1.28"/>
    </reaction>
</comment>
<dbReference type="GO" id="GO:0005524">
    <property type="term" value="F:ATP binding"/>
    <property type="evidence" value="ECO:0007669"/>
    <property type="project" value="UniProtKB-KW"/>
</dbReference>
<dbReference type="PROSITE" id="PS51481">
    <property type="entry name" value="DHAK"/>
    <property type="match status" value="1"/>
</dbReference>
<comment type="caution">
    <text evidence="9">The sequence shown here is derived from an EMBL/GenBank/DDBJ whole genome shotgun (WGS) entry which is preliminary data.</text>
</comment>
<evidence type="ECO:0000259" key="8">
    <source>
        <dbReference type="PROSITE" id="PS51481"/>
    </source>
</evidence>
<feature type="domain" description="DhaL" evidence="7">
    <location>
        <begin position="367"/>
        <end position="569"/>
    </location>
</feature>
<dbReference type="Gene3D" id="3.30.1180.20">
    <property type="entry name" value="Dihydroxyacetone kinase, domain 2"/>
    <property type="match status" value="1"/>
</dbReference>
<comment type="catalytic activity">
    <reaction evidence="6">
        <text>dihydroxyacetone + ATP = dihydroxyacetone phosphate + ADP + H(+)</text>
        <dbReference type="Rhea" id="RHEA:15773"/>
        <dbReference type="ChEBI" id="CHEBI:15378"/>
        <dbReference type="ChEBI" id="CHEBI:16016"/>
        <dbReference type="ChEBI" id="CHEBI:30616"/>
        <dbReference type="ChEBI" id="CHEBI:57642"/>
        <dbReference type="ChEBI" id="CHEBI:456216"/>
        <dbReference type="EC" id="2.7.1.29"/>
    </reaction>
</comment>
<keyword evidence="2" id="KW-0547">Nucleotide-binding</keyword>
<organism evidence="9 10">
    <name type="scientific">Thraustotheca clavata</name>
    <dbReference type="NCBI Taxonomy" id="74557"/>
    <lineage>
        <taxon>Eukaryota</taxon>
        <taxon>Sar</taxon>
        <taxon>Stramenopiles</taxon>
        <taxon>Oomycota</taxon>
        <taxon>Saprolegniomycetes</taxon>
        <taxon>Saprolegniales</taxon>
        <taxon>Achlyaceae</taxon>
        <taxon>Thraustotheca</taxon>
    </lineage>
</organism>
<dbReference type="OrthoDB" id="1724672at2759"/>
<dbReference type="SUPFAM" id="SSF82549">
    <property type="entry name" value="DAK1/DegV-like"/>
    <property type="match status" value="1"/>
</dbReference>
<evidence type="ECO:0000256" key="6">
    <source>
        <dbReference type="ARBA" id="ARBA00048898"/>
    </source>
</evidence>
<evidence type="ECO:0000313" key="10">
    <source>
        <dbReference type="Proteomes" id="UP000243217"/>
    </source>
</evidence>
<dbReference type="Proteomes" id="UP000243217">
    <property type="component" value="Unassembled WGS sequence"/>
</dbReference>
<dbReference type="EMBL" id="JNBS01000636">
    <property type="protein sequence ID" value="OQS04323.1"/>
    <property type="molecule type" value="Genomic_DNA"/>
</dbReference>
<keyword evidence="4" id="KW-0067">ATP-binding</keyword>
<gene>
    <name evidence="9" type="ORF">THRCLA_03431</name>
</gene>
<dbReference type="PROSITE" id="PS51480">
    <property type="entry name" value="DHAL"/>
    <property type="match status" value="1"/>
</dbReference>
<dbReference type="GO" id="GO:0050354">
    <property type="term" value="F:triokinase activity"/>
    <property type="evidence" value="ECO:0007669"/>
    <property type="project" value="UniProtKB-EC"/>
</dbReference>
<dbReference type="Pfam" id="PF02734">
    <property type="entry name" value="Dak2"/>
    <property type="match status" value="1"/>
</dbReference>
<dbReference type="InterPro" id="IPR050861">
    <property type="entry name" value="Dihydroxyacetone_Kinase"/>
</dbReference>
<keyword evidence="3 9" id="KW-0418">Kinase</keyword>
<evidence type="ECO:0000256" key="1">
    <source>
        <dbReference type="ARBA" id="ARBA00022679"/>
    </source>
</evidence>